<dbReference type="AlphaFoldDB" id="A0A2U1MW71"/>
<feature type="region of interest" description="Disordered" evidence="1">
    <location>
        <begin position="76"/>
        <end position="132"/>
    </location>
</feature>
<name>A0A2U1MW71_ARTAN</name>
<keyword evidence="3" id="KW-1185">Reference proteome</keyword>
<organism evidence="2 3">
    <name type="scientific">Artemisia annua</name>
    <name type="common">Sweet wormwood</name>
    <dbReference type="NCBI Taxonomy" id="35608"/>
    <lineage>
        <taxon>Eukaryota</taxon>
        <taxon>Viridiplantae</taxon>
        <taxon>Streptophyta</taxon>
        <taxon>Embryophyta</taxon>
        <taxon>Tracheophyta</taxon>
        <taxon>Spermatophyta</taxon>
        <taxon>Magnoliopsida</taxon>
        <taxon>eudicotyledons</taxon>
        <taxon>Gunneridae</taxon>
        <taxon>Pentapetalae</taxon>
        <taxon>asterids</taxon>
        <taxon>campanulids</taxon>
        <taxon>Asterales</taxon>
        <taxon>Asteraceae</taxon>
        <taxon>Asteroideae</taxon>
        <taxon>Anthemideae</taxon>
        <taxon>Artemisiinae</taxon>
        <taxon>Artemisia</taxon>
    </lineage>
</organism>
<dbReference type="EMBL" id="PKPP01004208">
    <property type="protein sequence ID" value="PWA65511.1"/>
    <property type="molecule type" value="Genomic_DNA"/>
</dbReference>
<evidence type="ECO:0000313" key="2">
    <source>
        <dbReference type="EMBL" id="PWA65511.1"/>
    </source>
</evidence>
<dbReference type="OrthoDB" id="1939383at2759"/>
<reference evidence="2 3" key="1">
    <citation type="journal article" date="2018" name="Mol. Plant">
        <title>The genome of Artemisia annua provides insight into the evolution of Asteraceae family and artemisinin biosynthesis.</title>
        <authorList>
            <person name="Shen Q."/>
            <person name="Zhang L."/>
            <person name="Liao Z."/>
            <person name="Wang S."/>
            <person name="Yan T."/>
            <person name="Shi P."/>
            <person name="Liu M."/>
            <person name="Fu X."/>
            <person name="Pan Q."/>
            <person name="Wang Y."/>
            <person name="Lv Z."/>
            <person name="Lu X."/>
            <person name="Zhang F."/>
            <person name="Jiang W."/>
            <person name="Ma Y."/>
            <person name="Chen M."/>
            <person name="Hao X."/>
            <person name="Li L."/>
            <person name="Tang Y."/>
            <person name="Lv G."/>
            <person name="Zhou Y."/>
            <person name="Sun X."/>
            <person name="Brodelius P.E."/>
            <person name="Rose J.K.C."/>
            <person name="Tang K."/>
        </authorList>
    </citation>
    <scope>NUCLEOTIDE SEQUENCE [LARGE SCALE GENOMIC DNA]</scope>
    <source>
        <strain evidence="3">cv. Huhao1</strain>
        <tissue evidence="2">Leaf</tissue>
    </source>
</reference>
<protein>
    <submittedName>
        <fullName evidence="2">Transposase, mutator type</fullName>
    </submittedName>
</protein>
<sequence>MNARTYPCKKWELIGMLYMHAVASIWNMANHNLEPGLPESWQEMYRFKINPCNSSKMWKPSDSLIILAPPKYRTPVMGHNQRSCKGQRGSQATGSALPSQEGTQPSHRTSQASVSPSQVSQAQVAATAMPSK</sequence>
<dbReference type="Proteomes" id="UP000245207">
    <property type="component" value="Unassembled WGS sequence"/>
</dbReference>
<comment type="caution">
    <text evidence="2">The sequence shown here is derived from an EMBL/GenBank/DDBJ whole genome shotgun (WGS) entry which is preliminary data.</text>
</comment>
<evidence type="ECO:0000313" key="3">
    <source>
        <dbReference type="Proteomes" id="UP000245207"/>
    </source>
</evidence>
<gene>
    <name evidence="2" type="ORF">CTI12_AA336930</name>
</gene>
<feature type="compositionally biased region" description="Polar residues" evidence="1">
    <location>
        <begin position="80"/>
        <end position="109"/>
    </location>
</feature>
<feature type="compositionally biased region" description="Low complexity" evidence="1">
    <location>
        <begin position="110"/>
        <end position="126"/>
    </location>
</feature>
<evidence type="ECO:0000256" key="1">
    <source>
        <dbReference type="SAM" id="MobiDB-lite"/>
    </source>
</evidence>
<proteinExistence type="predicted"/>
<accession>A0A2U1MW71</accession>